<reference evidence="2 3" key="1">
    <citation type="submission" date="2021-06" db="EMBL/GenBank/DDBJ databases">
        <authorList>
            <person name="Palmer J.M."/>
        </authorList>
    </citation>
    <scope>NUCLEOTIDE SEQUENCE [LARGE SCALE GENOMIC DNA]</scope>
    <source>
        <strain evidence="2 3">AS_MEX2019</strain>
        <tissue evidence="2">Muscle</tissue>
    </source>
</reference>
<organism evidence="2 3">
    <name type="scientific">Ameca splendens</name>
    <dbReference type="NCBI Taxonomy" id="208324"/>
    <lineage>
        <taxon>Eukaryota</taxon>
        <taxon>Metazoa</taxon>
        <taxon>Chordata</taxon>
        <taxon>Craniata</taxon>
        <taxon>Vertebrata</taxon>
        <taxon>Euteleostomi</taxon>
        <taxon>Actinopterygii</taxon>
        <taxon>Neopterygii</taxon>
        <taxon>Teleostei</taxon>
        <taxon>Neoteleostei</taxon>
        <taxon>Acanthomorphata</taxon>
        <taxon>Ovalentaria</taxon>
        <taxon>Atherinomorphae</taxon>
        <taxon>Cyprinodontiformes</taxon>
        <taxon>Goodeidae</taxon>
        <taxon>Ameca</taxon>
    </lineage>
</organism>
<evidence type="ECO:0000256" key="1">
    <source>
        <dbReference type="SAM" id="Phobius"/>
    </source>
</evidence>
<name>A0ABV0Z7J2_9TELE</name>
<feature type="transmembrane region" description="Helical" evidence="1">
    <location>
        <begin position="72"/>
        <end position="92"/>
    </location>
</feature>
<evidence type="ECO:0000313" key="2">
    <source>
        <dbReference type="EMBL" id="MEQ2301413.1"/>
    </source>
</evidence>
<comment type="caution">
    <text evidence="2">The sequence shown here is derived from an EMBL/GenBank/DDBJ whole genome shotgun (WGS) entry which is preliminary data.</text>
</comment>
<proteinExistence type="predicted"/>
<protein>
    <submittedName>
        <fullName evidence="2">Uncharacterized protein</fullName>
    </submittedName>
</protein>
<dbReference type="EMBL" id="JAHRIP010052369">
    <property type="protein sequence ID" value="MEQ2301413.1"/>
    <property type="molecule type" value="Genomic_DNA"/>
</dbReference>
<sequence length="123" mass="13961">MCVQHYFPTSTSPPSSCSGCTDQGEQLLSVMKMEKEKLCCAPSLLKIQHQTLTYDKETIPLRQNGIKEKLNFYSDFGVTLIFLNLFVLAFALKQTNKNKTVKSLSVFVKWFPLFGFKLQVSPT</sequence>
<keyword evidence="1" id="KW-0472">Membrane</keyword>
<dbReference type="Proteomes" id="UP001469553">
    <property type="component" value="Unassembled WGS sequence"/>
</dbReference>
<keyword evidence="1" id="KW-0812">Transmembrane</keyword>
<accession>A0ABV0Z7J2</accession>
<evidence type="ECO:0000313" key="3">
    <source>
        <dbReference type="Proteomes" id="UP001469553"/>
    </source>
</evidence>
<keyword evidence="3" id="KW-1185">Reference proteome</keyword>
<keyword evidence="1" id="KW-1133">Transmembrane helix</keyword>
<gene>
    <name evidence="2" type="ORF">AMECASPLE_035587</name>
</gene>